<dbReference type="AlphaFoldDB" id="A0A8H6JQZ5"/>
<feature type="transmembrane region" description="Helical" evidence="5">
    <location>
        <begin position="216"/>
        <end position="234"/>
    </location>
</feature>
<dbReference type="Proteomes" id="UP000652219">
    <property type="component" value="Unassembled WGS sequence"/>
</dbReference>
<keyword evidence="7" id="KW-1185">Reference proteome</keyword>
<evidence type="ECO:0000256" key="1">
    <source>
        <dbReference type="ARBA" id="ARBA00004141"/>
    </source>
</evidence>
<feature type="transmembrane region" description="Helical" evidence="5">
    <location>
        <begin position="173"/>
        <end position="195"/>
    </location>
</feature>
<evidence type="ECO:0000256" key="4">
    <source>
        <dbReference type="ARBA" id="ARBA00023136"/>
    </source>
</evidence>
<feature type="transmembrane region" description="Helical" evidence="5">
    <location>
        <begin position="25"/>
        <end position="42"/>
    </location>
</feature>
<name>A0A8H6JQZ5_9PEZI</name>
<dbReference type="Pfam" id="PF04479">
    <property type="entry name" value="RTA1"/>
    <property type="match status" value="1"/>
</dbReference>
<comment type="caution">
    <text evidence="6">The sequence shown here is derived from an EMBL/GenBank/DDBJ whole genome shotgun (WGS) entry which is preliminary data.</text>
</comment>
<keyword evidence="3 5" id="KW-1133">Transmembrane helix</keyword>
<proteinExistence type="predicted"/>
<dbReference type="PANTHER" id="PTHR31465">
    <property type="entry name" value="PROTEIN RTA1-RELATED"/>
    <property type="match status" value="1"/>
</dbReference>
<reference evidence="6 7" key="1">
    <citation type="journal article" date="2020" name="Phytopathology">
        <title>Genome Sequence Resources of Colletotrichum truncatum, C. plurivorum, C. musicola, and C. sojae: Four Species Pathogenic to Soybean (Glycine max).</title>
        <authorList>
            <person name="Rogerio F."/>
            <person name="Boufleur T.R."/>
            <person name="Ciampi-Guillardi M."/>
            <person name="Sukno S.A."/>
            <person name="Thon M.R."/>
            <person name="Massola Junior N.S."/>
            <person name="Baroncelli R."/>
        </authorList>
    </citation>
    <scope>NUCLEOTIDE SEQUENCE [LARGE SCALE GENOMIC DNA]</scope>
    <source>
        <strain evidence="6 7">LFN0009</strain>
    </source>
</reference>
<keyword evidence="2 5" id="KW-0812">Transmembrane</keyword>
<accession>A0A8H6JQZ5</accession>
<comment type="subcellular location">
    <subcellularLocation>
        <location evidence="1">Membrane</location>
        <topology evidence="1">Multi-pass membrane protein</topology>
    </subcellularLocation>
</comment>
<dbReference type="InterPro" id="IPR007568">
    <property type="entry name" value="RTA1"/>
</dbReference>
<evidence type="ECO:0000256" key="3">
    <source>
        <dbReference type="ARBA" id="ARBA00022989"/>
    </source>
</evidence>
<evidence type="ECO:0000256" key="2">
    <source>
        <dbReference type="ARBA" id="ARBA00022692"/>
    </source>
</evidence>
<evidence type="ECO:0000256" key="5">
    <source>
        <dbReference type="SAM" id="Phobius"/>
    </source>
</evidence>
<keyword evidence="4 5" id="KW-0472">Membrane</keyword>
<feature type="transmembrane region" description="Helical" evidence="5">
    <location>
        <begin position="49"/>
        <end position="67"/>
    </location>
</feature>
<organism evidence="6 7">
    <name type="scientific">Colletotrichum sojae</name>
    <dbReference type="NCBI Taxonomy" id="2175907"/>
    <lineage>
        <taxon>Eukaryota</taxon>
        <taxon>Fungi</taxon>
        <taxon>Dikarya</taxon>
        <taxon>Ascomycota</taxon>
        <taxon>Pezizomycotina</taxon>
        <taxon>Sordariomycetes</taxon>
        <taxon>Hypocreomycetidae</taxon>
        <taxon>Glomerellales</taxon>
        <taxon>Glomerellaceae</taxon>
        <taxon>Colletotrichum</taxon>
        <taxon>Colletotrichum orchidearum species complex</taxon>
    </lineage>
</organism>
<feature type="transmembrane region" description="Helical" evidence="5">
    <location>
        <begin position="101"/>
        <end position="123"/>
    </location>
</feature>
<sequence length="334" mass="37202">MPTCKNSNYADAAFAFYRYEPSQPAAIAFTVLFAIITVLHVLQMYRTKTWYLTALIVGGVCELLTWIPSSTGETFGFGARAAGASDEPGCWGLGPYIMQNVLILIAPAFMAASIYMILGRIVLLAKGEKHSLIKLRWLTKLFVTGDVISLLMQSTGGGMMDAGEKMAKTGENMVIFGLFVQLAFFGFFISVAAVFHKRMSNAPTAGTADPAVRWRQYLVTLYVTGALIFIRSVFRAAEYIEGNHGVLMRSEAYLYVFDALLMLIVMCWMNWFHPSEIGLLLRGQIPTKNGFLLINMRMRRQGASWSGSETPRPLESVYDLGNIYVRSSCWPFFS</sequence>
<dbReference type="GO" id="GO:0016020">
    <property type="term" value="C:membrane"/>
    <property type="evidence" value="ECO:0007669"/>
    <property type="project" value="UniProtKB-SubCell"/>
</dbReference>
<evidence type="ECO:0000313" key="7">
    <source>
        <dbReference type="Proteomes" id="UP000652219"/>
    </source>
</evidence>
<protein>
    <submittedName>
        <fullName evidence="6">Protein RTA1-like protein 8</fullName>
    </submittedName>
</protein>
<feature type="transmembrane region" description="Helical" evidence="5">
    <location>
        <begin position="254"/>
        <end position="272"/>
    </location>
</feature>
<gene>
    <name evidence="6" type="ORF">CSOJ01_02176</name>
</gene>
<dbReference type="EMBL" id="WIGN01000019">
    <property type="protein sequence ID" value="KAF6817739.1"/>
    <property type="molecule type" value="Genomic_DNA"/>
</dbReference>
<evidence type="ECO:0000313" key="6">
    <source>
        <dbReference type="EMBL" id="KAF6817739.1"/>
    </source>
</evidence>
<dbReference type="PANTHER" id="PTHR31465:SF1">
    <property type="entry name" value="PROTEIN RTA1-RELATED"/>
    <property type="match status" value="1"/>
</dbReference>